<sequence length="124" mass="13388">MQAFQRCGSVHAFQRRGWLAGRRVSPAAYDAADAGSSAGSCILPRLQSASLGEWAAIRLNRASRGERSLSGHDNVALAEMMASARRGLAYEPLDPNRPAVSVPPGMPYTRPCVYKNNCRPPHVP</sequence>
<feature type="non-terminal residue" evidence="1">
    <location>
        <position position="1"/>
    </location>
</feature>
<keyword evidence="2" id="KW-1185">Reference proteome</keyword>
<name>A0A5J9V9T3_9POAL</name>
<proteinExistence type="predicted"/>
<dbReference type="Proteomes" id="UP000324897">
    <property type="component" value="Chromosome 1"/>
</dbReference>
<protein>
    <submittedName>
        <fullName evidence="1">Uncharacterized protein</fullName>
    </submittedName>
</protein>
<evidence type="ECO:0000313" key="2">
    <source>
        <dbReference type="Proteomes" id="UP000324897"/>
    </source>
</evidence>
<dbReference type="EMBL" id="RWGY01000011">
    <property type="protein sequence ID" value="TVU31630.1"/>
    <property type="molecule type" value="Genomic_DNA"/>
</dbReference>
<dbReference type="Gramene" id="TVU31630">
    <property type="protein sequence ID" value="TVU31630"/>
    <property type="gene ID" value="EJB05_23325"/>
</dbReference>
<comment type="caution">
    <text evidence="1">The sequence shown here is derived from an EMBL/GenBank/DDBJ whole genome shotgun (WGS) entry which is preliminary data.</text>
</comment>
<reference evidence="1 2" key="1">
    <citation type="journal article" date="2019" name="Sci. Rep.">
        <title>A high-quality genome of Eragrostis curvula grass provides insights into Poaceae evolution and supports new strategies to enhance forage quality.</title>
        <authorList>
            <person name="Carballo J."/>
            <person name="Santos B.A.C.M."/>
            <person name="Zappacosta D."/>
            <person name="Garbus I."/>
            <person name="Selva J.P."/>
            <person name="Gallo C.A."/>
            <person name="Diaz A."/>
            <person name="Albertini E."/>
            <person name="Caccamo M."/>
            <person name="Echenique V."/>
        </authorList>
    </citation>
    <scope>NUCLEOTIDE SEQUENCE [LARGE SCALE GENOMIC DNA]</scope>
    <source>
        <strain evidence="2">cv. Victoria</strain>
        <tissue evidence="1">Leaf</tissue>
    </source>
</reference>
<gene>
    <name evidence="1" type="ORF">EJB05_23325</name>
</gene>
<dbReference type="AlphaFoldDB" id="A0A5J9V9T3"/>
<accession>A0A5J9V9T3</accession>
<organism evidence="1 2">
    <name type="scientific">Eragrostis curvula</name>
    <name type="common">weeping love grass</name>
    <dbReference type="NCBI Taxonomy" id="38414"/>
    <lineage>
        <taxon>Eukaryota</taxon>
        <taxon>Viridiplantae</taxon>
        <taxon>Streptophyta</taxon>
        <taxon>Embryophyta</taxon>
        <taxon>Tracheophyta</taxon>
        <taxon>Spermatophyta</taxon>
        <taxon>Magnoliopsida</taxon>
        <taxon>Liliopsida</taxon>
        <taxon>Poales</taxon>
        <taxon>Poaceae</taxon>
        <taxon>PACMAD clade</taxon>
        <taxon>Chloridoideae</taxon>
        <taxon>Eragrostideae</taxon>
        <taxon>Eragrostidinae</taxon>
        <taxon>Eragrostis</taxon>
    </lineage>
</organism>
<evidence type="ECO:0000313" key="1">
    <source>
        <dbReference type="EMBL" id="TVU31630.1"/>
    </source>
</evidence>